<keyword evidence="1" id="KW-0472">Membrane</keyword>
<keyword evidence="3" id="KW-1185">Reference proteome</keyword>
<accession>A0A9P7XSN6</accession>
<comment type="caution">
    <text evidence="2">The sequence shown here is derived from an EMBL/GenBank/DDBJ whole genome shotgun (WGS) entry which is preliminary data.</text>
</comment>
<gene>
    <name evidence="2" type="ORF">KI688_002225</name>
</gene>
<keyword evidence="1" id="KW-1133">Transmembrane helix</keyword>
<organism evidence="2 3">
    <name type="scientific">Linnemannia hyalina</name>
    <dbReference type="NCBI Taxonomy" id="64524"/>
    <lineage>
        <taxon>Eukaryota</taxon>
        <taxon>Fungi</taxon>
        <taxon>Fungi incertae sedis</taxon>
        <taxon>Mucoromycota</taxon>
        <taxon>Mortierellomycotina</taxon>
        <taxon>Mortierellomycetes</taxon>
        <taxon>Mortierellales</taxon>
        <taxon>Mortierellaceae</taxon>
        <taxon>Linnemannia</taxon>
    </lineage>
</organism>
<dbReference type="OrthoDB" id="5307922at2759"/>
<evidence type="ECO:0000313" key="3">
    <source>
        <dbReference type="Proteomes" id="UP000707451"/>
    </source>
</evidence>
<dbReference type="AlphaFoldDB" id="A0A9P7XSN6"/>
<dbReference type="InterPro" id="IPR051288">
    <property type="entry name" value="Serum_paraoxonase/arylesterase"/>
</dbReference>
<dbReference type="EMBL" id="JAHRHY010000011">
    <property type="protein sequence ID" value="KAG9065928.1"/>
    <property type="molecule type" value="Genomic_DNA"/>
</dbReference>
<sequence length="480" mass="53705">MPSPMFYVGSAMVAVIGIAAYLPRHKYIDKHYRNLQGYRRTFADVAYPGPGSSGRCTFSGAHNFTAVIRTKTLLEGIDVVPNFGMDKCQHVAGPSFCDDVRIQRSLNIGFLACDPSFPYRNYAASIFDESKIKEDGALWVYDLNKRGSPAEKLTIKGFKGPFHPSGVSFAPTSEDGTPARVVVLVVNHVPNEIPRVEVLYYYPARKSLVYKKTISSEYFHAANKIAASGAASHLNDDTPAFFVTNDHGYNLTNWKREYEEKYNLPASSVVFYHPRADRAQEVGWRFQMPGAIVPANPPNSYWLALGKGGTLERYHSHMVSAEHQEQTVLSADTREPITVSWPGMMMEETIHTAKVNVGMDYDAATKGFYTVSHPRWNDYLQHAKEKFEDKDGKPSVKAGFVISKGTEYTVQQGQVRPKPLKDVEFDPSEFPRRYRKKLFVEEVVSHDGSEFGAPSAIANTGDRVLVSSHYDHGFLDCDLS</sequence>
<feature type="transmembrane region" description="Helical" evidence="1">
    <location>
        <begin position="6"/>
        <end position="23"/>
    </location>
</feature>
<evidence type="ECO:0000313" key="2">
    <source>
        <dbReference type="EMBL" id="KAG9065928.1"/>
    </source>
</evidence>
<dbReference type="PANTHER" id="PTHR11799">
    <property type="entry name" value="PARAOXONASE"/>
    <property type="match status" value="1"/>
</dbReference>
<dbReference type="Gene3D" id="2.120.10.30">
    <property type="entry name" value="TolB, C-terminal domain"/>
    <property type="match status" value="1"/>
</dbReference>
<dbReference type="PANTHER" id="PTHR11799:SF12">
    <property type="entry name" value="PARAOXONASE-RELATED"/>
    <property type="match status" value="1"/>
</dbReference>
<proteinExistence type="predicted"/>
<dbReference type="Proteomes" id="UP000707451">
    <property type="component" value="Unassembled WGS sequence"/>
</dbReference>
<protein>
    <submittedName>
        <fullName evidence="2">Uncharacterized protein</fullName>
    </submittedName>
</protein>
<name>A0A9P7XSN6_9FUNG</name>
<keyword evidence="1" id="KW-0812">Transmembrane</keyword>
<evidence type="ECO:0000256" key="1">
    <source>
        <dbReference type="SAM" id="Phobius"/>
    </source>
</evidence>
<reference evidence="2" key="1">
    <citation type="submission" date="2021-06" db="EMBL/GenBank/DDBJ databases">
        <title>Genome Sequence of Mortierella hyaline Strain SCG-10, a Cold-Adapted, Nitrate-Reducing Fungus Isolated from Soil in Minnesota, USA.</title>
        <authorList>
            <person name="Aldossari N."/>
        </authorList>
    </citation>
    <scope>NUCLEOTIDE SEQUENCE</scope>
    <source>
        <strain evidence="2">SCG-10</strain>
    </source>
</reference>
<dbReference type="InterPro" id="IPR011042">
    <property type="entry name" value="6-blade_b-propeller_TolB-like"/>
</dbReference>